<name>A0AAV2HR23_LYMST</name>
<gene>
    <name evidence="3" type="ORF">GSLYS_00009234001</name>
</gene>
<feature type="chain" id="PRO_5043886746" evidence="2">
    <location>
        <begin position="21"/>
        <end position="297"/>
    </location>
</feature>
<dbReference type="Proteomes" id="UP001497497">
    <property type="component" value="Unassembled WGS sequence"/>
</dbReference>
<accession>A0AAV2HR23</accession>
<feature type="region of interest" description="Disordered" evidence="1">
    <location>
        <begin position="244"/>
        <end position="297"/>
    </location>
</feature>
<comment type="caution">
    <text evidence="3">The sequence shown here is derived from an EMBL/GenBank/DDBJ whole genome shotgun (WGS) entry which is preliminary data.</text>
</comment>
<keyword evidence="2" id="KW-0732">Signal</keyword>
<feature type="compositionally biased region" description="Basic residues" evidence="1">
    <location>
        <begin position="132"/>
        <end position="144"/>
    </location>
</feature>
<reference evidence="3 4" key="1">
    <citation type="submission" date="2024-04" db="EMBL/GenBank/DDBJ databases">
        <authorList>
            <consortium name="Genoscope - CEA"/>
            <person name="William W."/>
        </authorList>
    </citation>
    <scope>NUCLEOTIDE SEQUENCE [LARGE SCALE GENOMIC DNA]</scope>
</reference>
<sequence length="297" mass="32686">MASSTLFLLCLMAPLPMFLSQQSPEGADVRVLTEEQFCELLKKLSSLAEGIKCSDLFENEDIVRNIADAISRKPPTTEPLQRDDNIELNHLLLAFLTEHVKNLVEDAGHEPPAEMSAVRAGRAAADTEARHLSRRRERHRHRNGGRGSHERHGGDWRGGVVPPPPPVPFLPPNWNGVPVIPPFPSIASPIVNGRKRSLESEHIVKRQLQTQKALVNATTRSAPRRLRQGDVTRRVPFNVDQFGIQGNRKSDKKSQVTPEALSGSAVTPASAKPSAAGKQGKSRPRPSSNPRIFPQRG</sequence>
<dbReference type="EMBL" id="CAXITT010000196">
    <property type="protein sequence ID" value="CAL1535274.1"/>
    <property type="molecule type" value="Genomic_DNA"/>
</dbReference>
<evidence type="ECO:0000256" key="2">
    <source>
        <dbReference type="SAM" id="SignalP"/>
    </source>
</evidence>
<evidence type="ECO:0000313" key="3">
    <source>
        <dbReference type="EMBL" id="CAL1535274.1"/>
    </source>
</evidence>
<feature type="region of interest" description="Disordered" evidence="1">
    <location>
        <begin position="130"/>
        <end position="160"/>
    </location>
</feature>
<proteinExistence type="predicted"/>
<organism evidence="3 4">
    <name type="scientific">Lymnaea stagnalis</name>
    <name type="common">Great pond snail</name>
    <name type="synonym">Helix stagnalis</name>
    <dbReference type="NCBI Taxonomy" id="6523"/>
    <lineage>
        <taxon>Eukaryota</taxon>
        <taxon>Metazoa</taxon>
        <taxon>Spiralia</taxon>
        <taxon>Lophotrochozoa</taxon>
        <taxon>Mollusca</taxon>
        <taxon>Gastropoda</taxon>
        <taxon>Heterobranchia</taxon>
        <taxon>Euthyneura</taxon>
        <taxon>Panpulmonata</taxon>
        <taxon>Hygrophila</taxon>
        <taxon>Lymnaeoidea</taxon>
        <taxon>Lymnaeidae</taxon>
        <taxon>Lymnaea</taxon>
    </lineage>
</organism>
<feature type="signal peptide" evidence="2">
    <location>
        <begin position="1"/>
        <end position="20"/>
    </location>
</feature>
<evidence type="ECO:0000313" key="4">
    <source>
        <dbReference type="Proteomes" id="UP001497497"/>
    </source>
</evidence>
<evidence type="ECO:0000256" key="1">
    <source>
        <dbReference type="SAM" id="MobiDB-lite"/>
    </source>
</evidence>
<keyword evidence="4" id="KW-1185">Reference proteome</keyword>
<protein>
    <submittedName>
        <fullName evidence="3">Uncharacterized protein</fullName>
    </submittedName>
</protein>
<dbReference type="AlphaFoldDB" id="A0AAV2HR23"/>